<comment type="caution">
    <text evidence="3">The sequence shown here is derived from an EMBL/GenBank/DDBJ whole genome shotgun (WGS) entry which is preliminary data.</text>
</comment>
<dbReference type="SUPFAM" id="SSF56219">
    <property type="entry name" value="DNase I-like"/>
    <property type="match status" value="1"/>
</dbReference>
<dbReference type="Pfam" id="PF03372">
    <property type="entry name" value="Exo_endo_phos"/>
    <property type="match status" value="1"/>
</dbReference>
<feature type="chain" id="PRO_5046950053" evidence="1">
    <location>
        <begin position="32"/>
        <end position="359"/>
    </location>
</feature>
<dbReference type="GO" id="GO:0004519">
    <property type="term" value="F:endonuclease activity"/>
    <property type="evidence" value="ECO:0007669"/>
    <property type="project" value="UniProtKB-KW"/>
</dbReference>
<dbReference type="RefSeq" id="WP_345691938.1">
    <property type="nucleotide sequence ID" value="NZ_BAABIT010000001.1"/>
</dbReference>
<feature type="domain" description="Endonuclease/exonuclease/phosphatase" evidence="2">
    <location>
        <begin position="60"/>
        <end position="348"/>
    </location>
</feature>
<name>A0ABV9X8X0_9ACTN</name>
<evidence type="ECO:0000313" key="3">
    <source>
        <dbReference type="EMBL" id="MFC5020915.1"/>
    </source>
</evidence>
<keyword evidence="4" id="KW-1185">Reference proteome</keyword>
<keyword evidence="3" id="KW-0255">Endonuclease</keyword>
<keyword evidence="3" id="KW-0540">Nuclease</keyword>
<protein>
    <submittedName>
        <fullName evidence="3">Endonuclease/exonuclease/phosphatase family protein</fullName>
    </submittedName>
</protein>
<evidence type="ECO:0000259" key="2">
    <source>
        <dbReference type="Pfam" id="PF03372"/>
    </source>
</evidence>
<feature type="signal peptide" evidence="1">
    <location>
        <begin position="1"/>
        <end position="31"/>
    </location>
</feature>
<keyword evidence="3" id="KW-0378">Hydrolase</keyword>
<proteinExistence type="predicted"/>
<dbReference type="EMBL" id="JBHSJD010000001">
    <property type="protein sequence ID" value="MFC5020915.1"/>
    <property type="molecule type" value="Genomic_DNA"/>
</dbReference>
<sequence length="359" mass="37969">MQPLRPIRRALGCAAALTATLAAALLGPAPAASGEQPASAASAGRSVPSAVVSDDVRVLAWNIYHGGRNVDLGGAENLPRVVDQVVAIAPDVFFSVETYGAAEALRDGLTRRAGKGTYSATRITAGASDNLWIFTRYPVTQVYPTPTGTTVTDFHFGGVRVRLPSGREVNLFDTWLGYTEPWIGDLIDENAAAVRDGGRPRHSASRVQRAESGAQVPQITDIVGTQLPAALAGNTDPVILAGDLNTVPAADWSRAWAGCPDHFGLGYDLRATRVLTDAGFTDTYRAAHPDVCAAPGRTWSPLPAYDYMITPDRIDFVFARGAGVSVTGSHTVDTRLPEHPPGPFYSDHAAVVTDLRIGT</sequence>
<gene>
    <name evidence="3" type="ORF">ACFPM3_01965</name>
</gene>
<reference evidence="4" key="1">
    <citation type="journal article" date="2019" name="Int. J. Syst. Evol. Microbiol.">
        <title>The Global Catalogue of Microorganisms (GCM) 10K type strain sequencing project: providing services to taxonomists for standard genome sequencing and annotation.</title>
        <authorList>
            <consortium name="The Broad Institute Genomics Platform"/>
            <consortium name="The Broad Institute Genome Sequencing Center for Infectious Disease"/>
            <person name="Wu L."/>
            <person name="Ma J."/>
        </authorList>
    </citation>
    <scope>NUCLEOTIDE SEQUENCE [LARGE SCALE GENOMIC DNA]</scope>
    <source>
        <strain evidence="4">CGMCC 4.1648</strain>
    </source>
</reference>
<evidence type="ECO:0000256" key="1">
    <source>
        <dbReference type="SAM" id="SignalP"/>
    </source>
</evidence>
<dbReference type="InterPro" id="IPR005135">
    <property type="entry name" value="Endo/exonuclease/phosphatase"/>
</dbReference>
<dbReference type="InterPro" id="IPR036691">
    <property type="entry name" value="Endo/exonu/phosph_ase_sf"/>
</dbReference>
<dbReference type="PANTHER" id="PTHR41349:SF1">
    <property type="entry name" value="PROTEIN CBG08683"/>
    <property type="match status" value="1"/>
</dbReference>
<evidence type="ECO:0000313" key="4">
    <source>
        <dbReference type="Proteomes" id="UP001595829"/>
    </source>
</evidence>
<organism evidence="3 4">
    <name type="scientific">Streptomyces coeruleoprunus</name>
    <dbReference type="NCBI Taxonomy" id="285563"/>
    <lineage>
        <taxon>Bacteria</taxon>
        <taxon>Bacillati</taxon>
        <taxon>Actinomycetota</taxon>
        <taxon>Actinomycetes</taxon>
        <taxon>Kitasatosporales</taxon>
        <taxon>Streptomycetaceae</taxon>
        <taxon>Streptomyces</taxon>
    </lineage>
</organism>
<dbReference type="Proteomes" id="UP001595829">
    <property type="component" value="Unassembled WGS sequence"/>
</dbReference>
<accession>A0ABV9X8X0</accession>
<dbReference type="PANTHER" id="PTHR41349">
    <property type="match status" value="1"/>
</dbReference>
<dbReference type="Gene3D" id="3.60.10.10">
    <property type="entry name" value="Endonuclease/exonuclease/phosphatase"/>
    <property type="match status" value="1"/>
</dbReference>
<keyword evidence="1" id="KW-0732">Signal</keyword>